<sequence>MADFCMYELIYCPKDKGQVLDTPTRNQSHWSSTYDLLDLDCCSAALLHSPTSCKSTFYSYKKFSAQLKPNRLHHEDRHKETGP</sequence>
<comment type="caution">
    <text evidence="1">The sequence shown here is derived from an EMBL/GenBank/DDBJ whole genome shotgun (WGS) entry which is preliminary data.</text>
</comment>
<dbReference type="EMBL" id="JACEIK010001585">
    <property type="protein sequence ID" value="MCD7470585.1"/>
    <property type="molecule type" value="Genomic_DNA"/>
</dbReference>
<feature type="non-terminal residue" evidence="1">
    <location>
        <position position="83"/>
    </location>
</feature>
<dbReference type="Proteomes" id="UP000823775">
    <property type="component" value="Unassembled WGS sequence"/>
</dbReference>
<accession>A0ABS8TGE8</accession>
<proteinExistence type="predicted"/>
<gene>
    <name evidence="1" type="ORF">HAX54_010560</name>
</gene>
<reference evidence="1 2" key="1">
    <citation type="journal article" date="2021" name="BMC Genomics">
        <title>Datura genome reveals duplications of psychoactive alkaloid biosynthetic genes and high mutation rate following tissue culture.</title>
        <authorList>
            <person name="Rajewski A."/>
            <person name="Carter-House D."/>
            <person name="Stajich J."/>
            <person name="Litt A."/>
        </authorList>
    </citation>
    <scope>NUCLEOTIDE SEQUENCE [LARGE SCALE GENOMIC DNA]</scope>
    <source>
        <strain evidence="1">AR-01</strain>
    </source>
</reference>
<name>A0ABS8TGE8_DATST</name>
<evidence type="ECO:0000313" key="1">
    <source>
        <dbReference type="EMBL" id="MCD7470585.1"/>
    </source>
</evidence>
<organism evidence="1 2">
    <name type="scientific">Datura stramonium</name>
    <name type="common">Jimsonweed</name>
    <name type="synonym">Common thornapple</name>
    <dbReference type="NCBI Taxonomy" id="4076"/>
    <lineage>
        <taxon>Eukaryota</taxon>
        <taxon>Viridiplantae</taxon>
        <taxon>Streptophyta</taxon>
        <taxon>Embryophyta</taxon>
        <taxon>Tracheophyta</taxon>
        <taxon>Spermatophyta</taxon>
        <taxon>Magnoliopsida</taxon>
        <taxon>eudicotyledons</taxon>
        <taxon>Gunneridae</taxon>
        <taxon>Pentapetalae</taxon>
        <taxon>asterids</taxon>
        <taxon>lamiids</taxon>
        <taxon>Solanales</taxon>
        <taxon>Solanaceae</taxon>
        <taxon>Solanoideae</taxon>
        <taxon>Datureae</taxon>
        <taxon>Datura</taxon>
    </lineage>
</organism>
<evidence type="ECO:0000313" key="2">
    <source>
        <dbReference type="Proteomes" id="UP000823775"/>
    </source>
</evidence>
<keyword evidence="2" id="KW-1185">Reference proteome</keyword>
<protein>
    <submittedName>
        <fullName evidence="1">Uncharacterized protein</fullName>
    </submittedName>
</protein>